<evidence type="ECO:0000256" key="5">
    <source>
        <dbReference type="ARBA" id="ARBA00023157"/>
    </source>
</evidence>
<keyword evidence="5" id="KW-1015">Disulfide bond</keyword>
<dbReference type="SUPFAM" id="SSF90193">
    <property type="entry name" value="Notch domain"/>
    <property type="match status" value="1"/>
</dbReference>
<reference evidence="10" key="2">
    <citation type="submission" date="2004-02" db="EMBL/GenBank/DDBJ databases">
        <authorList>
            <consortium name="Genoscope"/>
            <consortium name="Whitehead Institute Centre for Genome Research"/>
        </authorList>
    </citation>
    <scope>NUCLEOTIDE SEQUENCE</scope>
</reference>
<dbReference type="Pfam" id="PF00066">
    <property type="entry name" value="Notch"/>
    <property type="match status" value="1"/>
</dbReference>
<feature type="domain" description="LNR" evidence="9">
    <location>
        <begin position="8"/>
        <end position="49"/>
    </location>
</feature>
<dbReference type="SMART" id="SM00004">
    <property type="entry name" value="NL"/>
    <property type="match status" value="1"/>
</dbReference>
<reference evidence="10" key="1">
    <citation type="journal article" date="2004" name="Nature">
        <title>Genome duplication in the teleost fish Tetraodon nigroviridis reveals the early vertebrate proto-karyotype.</title>
        <authorList>
            <person name="Jaillon O."/>
            <person name="Aury J.-M."/>
            <person name="Brunet F."/>
            <person name="Petit J.-L."/>
            <person name="Stange-Thomann N."/>
            <person name="Mauceli E."/>
            <person name="Bouneau L."/>
            <person name="Fischer C."/>
            <person name="Ozouf-Costaz C."/>
            <person name="Bernot A."/>
            <person name="Nicaud S."/>
            <person name="Jaffe D."/>
            <person name="Fisher S."/>
            <person name="Lutfalla G."/>
            <person name="Dossat C."/>
            <person name="Segurens B."/>
            <person name="Dasilva C."/>
            <person name="Salanoubat M."/>
            <person name="Levy M."/>
            <person name="Boudet N."/>
            <person name="Castellano S."/>
            <person name="Anthouard V."/>
            <person name="Jubin C."/>
            <person name="Castelli V."/>
            <person name="Katinka M."/>
            <person name="Vacherie B."/>
            <person name="Biemont C."/>
            <person name="Skalli Z."/>
            <person name="Cattolico L."/>
            <person name="Poulain J."/>
            <person name="De Berardinis V."/>
            <person name="Cruaud C."/>
            <person name="Duprat S."/>
            <person name="Brottier P."/>
            <person name="Coutanceau J.-P."/>
            <person name="Gouzy J."/>
            <person name="Parra G."/>
            <person name="Lardier G."/>
            <person name="Chapple C."/>
            <person name="McKernan K.J."/>
            <person name="McEwan P."/>
            <person name="Bosak S."/>
            <person name="Kellis M."/>
            <person name="Volff J.-N."/>
            <person name="Guigo R."/>
            <person name="Zody M.C."/>
            <person name="Mesirov J."/>
            <person name="Lindblad-Toh K."/>
            <person name="Birren B."/>
            <person name="Nusbaum C."/>
            <person name="Kahn D."/>
            <person name="Robinson-Rechavi M."/>
            <person name="Laudet V."/>
            <person name="Schachter V."/>
            <person name="Quetier F."/>
            <person name="Saurin W."/>
            <person name="Scarpelli C."/>
            <person name="Wincker P."/>
            <person name="Lander E.S."/>
            <person name="Weissenbach J."/>
            <person name="Roest Crollius H."/>
        </authorList>
    </citation>
    <scope>NUCLEOTIDE SEQUENCE [LARGE SCALE GENOMIC DNA]</scope>
</reference>
<evidence type="ECO:0000256" key="7">
    <source>
        <dbReference type="ARBA" id="ARBA00046288"/>
    </source>
</evidence>
<evidence type="ECO:0000313" key="10">
    <source>
        <dbReference type="EMBL" id="CAF89260.1"/>
    </source>
</evidence>
<dbReference type="InterPro" id="IPR000800">
    <property type="entry name" value="Notch_dom"/>
</dbReference>
<organism evidence="10">
    <name type="scientific">Tetraodon nigroviridis</name>
    <name type="common">Spotted green pufferfish</name>
    <name type="synonym">Chelonodon nigroviridis</name>
    <dbReference type="NCBI Taxonomy" id="99883"/>
    <lineage>
        <taxon>Eukaryota</taxon>
        <taxon>Metazoa</taxon>
        <taxon>Chordata</taxon>
        <taxon>Craniata</taxon>
        <taxon>Vertebrata</taxon>
        <taxon>Euteleostomi</taxon>
        <taxon>Actinopterygii</taxon>
        <taxon>Neopterygii</taxon>
        <taxon>Teleostei</taxon>
        <taxon>Neoteleostei</taxon>
        <taxon>Acanthomorphata</taxon>
        <taxon>Eupercaria</taxon>
        <taxon>Tetraodontiformes</taxon>
        <taxon>Tetradontoidea</taxon>
        <taxon>Tetraodontidae</taxon>
        <taxon>Tetraodon</taxon>
    </lineage>
</organism>
<dbReference type="EMBL" id="CAAE01006657">
    <property type="protein sequence ID" value="CAF89260.1"/>
    <property type="molecule type" value="Genomic_DNA"/>
</dbReference>
<dbReference type="GO" id="GO:0012505">
    <property type="term" value="C:endomembrane system"/>
    <property type="evidence" value="ECO:0007669"/>
    <property type="project" value="UniProtKB-SubCell"/>
</dbReference>
<keyword evidence="4" id="KW-0472">Membrane</keyword>
<keyword evidence="6" id="KW-0325">Glycoprotein</keyword>
<accession>Q4TCX2</accession>
<name>Q4TCX2_TETNG</name>
<keyword evidence="3" id="KW-1133">Transmembrane helix</keyword>
<protein>
    <submittedName>
        <fullName evidence="10">Chromosome undetermined SCAF6657, whole genome shotgun sequence</fullName>
    </submittedName>
</protein>
<gene>
    <name evidence="10" type="ORF">GSTENG00003098001</name>
</gene>
<keyword evidence="2" id="KW-0677">Repeat</keyword>
<evidence type="ECO:0000256" key="8">
    <source>
        <dbReference type="SAM" id="MobiDB-lite"/>
    </source>
</evidence>
<dbReference type="KEGG" id="tng:GSTEN00003098G001"/>
<evidence type="ECO:0000256" key="2">
    <source>
        <dbReference type="ARBA" id="ARBA00022737"/>
    </source>
</evidence>
<feature type="compositionally biased region" description="Basic residues" evidence="8">
    <location>
        <begin position="178"/>
        <end position="192"/>
    </location>
</feature>
<dbReference type="AlphaFoldDB" id="Q4TCX2"/>
<dbReference type="PROSITE" id="PS50258">
    <property type="entry name" value="LNR"/>
    <property type="match status" value="1"/>
</dbReference>
<comment type="subcellular location">
    <subcellularLocation>
        <location evidence="7">Endomembrane system</location>
        <topology evidence="7">Single-pass type I membrane protein</topology>
    </subcellularLocation>
</comment>
<keyword evidence="1" id="KW-0812">Transmembrane</keyword>
<feature type="non-terminal residue" evidence="10">
    <location>
        <position position="1"/>
    </location>
</feature>
<proteinExistence type="predicted"/>
<sequence length="192" mass="20776">SENPWGQCPVNRNCRDKFGDGSCDRECMAPGCLRDGLDCLKDRGHCNPGHIQYCRDHYGNSHCEQGCDTPPVAGTAATASPTKRLSGPKARCVLLQTPVKLRASAPMSANRNLFDFDPSQLASMLTQSSPADSDGGQQTMFPPADYVFPLRHGGRQLPAGHNNASASLLPHPAGASGHHQRPRRPRGNRRPR</sequence>
<dbReference type="Gene3D" id="3.30.300.320">
    <property type="match status" value="1"/>
</dbReference>
<feature type="region of interest" description="Disordered" evidence="8">
    <location>
        <begin position="152"/>
        <end position="192"/>
    </location>
</feature>
<dbReference type="OrthoDB" id="430340at2759"/>
<evidence type="ECO:0000256" key="4">
    <source>
        <dbReference type="ARBA" id="ARBA00023136"/>
    </source>
</evidence>
<evidence type="ECO:0000256" key="6">
    <source>
        <dbReference type="ARBA" id="ARBA00023180"/>
    </source>
</evidence>
<evidence type="ECO:0000256" key="1">
    <source>
        <dbReference type="ARBA" id="ARBA00022692"/>
    </source>
</evidence>
<dbReference type="InterPro" id="IPR035993">
    <property type="entry name" value="Notch-like_dom_sf"/>
</dbReference>
<evidence type="ECO:0000259" key="9">
    <source>
        <dbReference type="PROSITE" id="PS50258"/>
    </source>
</evidence>
<evidence type="ECO:0000256" key="3">
    <source>
        <dbReference type="ARBA" id="ARBA00022989"/>
    </source>
</evidence>